<keyword evidence="2" id="KW-1185">Reference proteome</keyword>
<name>A0A9W4T9S1_9GLOM</name>
<feature type="non-terminal residue" evidence="1">
    <location>
        <position position="313"/>
    </location>
</feature>
<organism evidence="1 2">
    <name type="scientific">Funneliformis geosporum</name>
    <dbReference type="NCBI Taxonomy" id="1117311"/>
    <lineage>
        <taxon>Eukaryota</taxon>
        <taxon>Fungi</taxon>
        <taxon>Fungi incertae sedis</taxon>
        <taxon>Mucoromycota</taxon>
        <taxon>Glomeromycotina</taxon>
        <taxon>Glomeromycetes</taxon>
        <taxon>Glomerales</taxon>
        <taxon>Glomeraceae</taxon>
        <taxon>Funneliformis</taxon>
    </lineage>
</organism>
<proteinExistence type="predicted"/>
<dbReference type="AlphaFoldDB" id="A0A9W4T9S1"/>
<dbReference type="EMBL" id="CAMKVN010012784">
    <property type="protein sequence ID" value="CAI2195658.1"/>
    <property type="molecule type" value="Genomic_DNA"/>
</dbReference>
<gene>
    <name evidence="1" type="ORF">FWILDA_LOCUS17188</name>
</gene>
<sequence>VPIYQFKLDDSVEPSKRKFDHDLENEMRVGEELYYHSTYNPRYIQELNAALVKTGIIPDNTIKKNLIIKDNFKNTKFYKFGLLFLNEREKYSRKDIFELPSSLRNTVYKISLRTGFHLAGDLFKEPIKKGIERKEKDFCLENFKINVIKKAIYKLDFYSFSNLKKYFPNLKTLNEFITKKEYLGDIKITISGLGSHLSSKNSEWRGSKKFQPHLIKDKINDKTLNFAANESNDKEFEKHFVKYLAKLYAKLKEKYEEVYLIRNERFFKLYEFADGKPLEPDYVLFLQQKEVPKILYYQVFIEPKGSYLKEKDA</sequence>
<evidence type="ECO:0000313" key="2">
    <source>
        <dbReference type="Proteomes" id="UP001153678"/>
    </source>
</evidence>
<dbReference type="Proteomes" id="UP001153678">
    <property type="component" value="Unassembled WGS sequence"/>
</dbReference>
<reference evidence="1" key="1">
    <citation type="submission" date="2022-08" db="EMBL/GenBank/DDBJ databases">
        <authorList>
            <person name="Kallberg Y."/>
            <person name="Tangrot J."/>
            <person name="Rosling A."/>
        </authorList>
    </citation>
    <scope>NUCLEOTIDE SEQUENCE</scope>
    <source>
        <strain evidence="1">Wild A</strain>
    </source>
</reference>
<dbReference type="OrthoDB" id="2409532at2759"/>
<evidence type="ECO:0000313" key="1">
    <source>
        <dbReference type="EMBL" id="CAI2195658.1"/>
    </source>
</evidence>
<comment type="caution">
    <text evidence="1">The sequence shown here is derived from an EMBL/GenBank/DDBJ whole genome shotgun (WGS) entry which is preliminary data.</text>
</comment>
<protein>
    <submittedName>
        <fullName evidence="1">17911_t:CDS:1</fullName>
    </submittedName>
</protein>
<accession>A0A9W4T9S1</accession>